<dbReference type="GO" id="GO:0016798">
    <property type="term" value="F:hydrolase activity, acting on glycosyl bonds"/>
    <property type="evidence" value="ECO:0007669"/>
    <property type="project" value="UniProtKB-KW"/>
</dbReference>
<dbReference type="RefSeq" id="WP_382312192.1">
    <property type="nucleotide sequence ID" value="NZ_JBHUFD010000001.1"/>
</dbReference>
<dbReference type="SUPFAM" id="SSF51126">
    <property type="entry name" value="Pectin lyase-like"/>
    <property type="match status" value="1"/>
</dbReference>
<dbReference type="InterPro" id="IPR000743">
    <property type="entry name" value="Glyco_hydro_28"/>
</dbReference>
<sequence length="511" mass="55125">MKQLLIILSLCWLAGRVAGQGREFAITAYGAKADGQTNNAVAIQRAIDAAAKSGGRVVVPAGRFVTGPLYLKSGVELHLSRGATLLGSAKRLDYTDKQGMAILVAKDQRNVAITGPGTLDGQGRALIQNVLELLRAGVLDDPEWKVKRPTEQNRTHLIAFTRCTGVRVTGVTLKDASSWVQSYQQCRDLVFDSIRVESTAYWNNDGIDLVDCQNVKLTNSFFNSADDGICLKSEDPKSSCDNIYVANCQVRASASAFKLGTGSEGAFRRIKVRGLTVYDTFRSAIALEAVDGAVLEDIDIRNVTATNTGNAIFIRLGQRKAGRPAGTVRRVYIGDVKATIPAGKPDKGYEMEGPVYKEPHNVNPSSIAGLPGHPVQDVMLENIDFTYEGGASKQVAYAPLDSLAAVPERAPNYPEFSMFGELPAYGFYVRHAEGITLKNVRITMKGADYRPAFVFDDVKKLALQEVAVPSAPALPVVALQGVTDLSVKKLTTPASKQQALLVLPAKVRRAL</sequence>
<dbReference type="SMART" id="SM00710">
    <property type="entry name" value="PbH1"/>
    <property type="match status" value="5"/>
</dbReference>
<keyword evidence="6" id="KW-1185">Reference proteome</keyword>
<keyword evidence="3 4" id="KW-0326">Glycosidase</keyword>
<comment type="similarity">
    <text evidence="1 4">Belongs to the glycosyl hydrolase 28 family.</text>
</comment>
<organism evidence="5 6">
    <name type="scientific">Hymenobacter bucti</name>
    <dbReference type="NCBI Taxonomy" id="1844114"/>
    <lineage>
        <taxon>Bacteria</taxon>
        <taxon>Pseudomonadati</taxon>
        <taxon>Bacteroidota</taxon>
        <taxon>Cytophagia</taxon>
        <taxon>Cytophagales</taxon>
        <taxon>Hymenobacteraceae</taxon>
        <taxon>Hymenobacter</taxon>
    </lineage>
</organism>
<evidence type="ECO:0000313" key="5">
    <source>
        <dbReference type="EMBL" id="MFD1871861.1"/>
    </source>
</evidence>
<dbReference type="Pfam" id="PF00295">
    <property type="entry name" value="Glyco_hydro_28"/>
    <property type="match status" value="1"/>
</dbReference>
<dbReference type="EMBL" id="JBHUFD010000001">
    <property type="protein sequence ID" value="MFD1871861.1"/>
    <property type="molecule type" value="Genomic_DNA"/>
</dbReference>
<name>A0ABW4QQJ4_9BACT</name>
<dbReference type="InterPro" id="IPR006626">
    <property type="entry name" value="PbH1"/>
</dbReference>
<gene>
    <name evidence="5" type="ORF">ACFSDX_05450</name>
</gene>
<dbReference type="PANTHER" id="PTHR31339:SF9">
    <property type="entry name" value="PLASMIN AND FIBRONECTIN-BINDING PROTEIN A"/>
    <property type="match status" value="1"/>
</dbReference>
<evidence type="ECO:0000256" key="2">
    <source>
        <dbReference type="ARBA" id="ARBA00022801"/>
    </source>
</evidence>
<dbReference type="EC" id="3.2.1.-" evidence="5"/>
<evidence type="ECO:0000256" key="4">
    <source>
        <dbReference type="RuleBase" id="RU361169"/>
    </source>
</evidence>
<reference evidence="6" key="1">
    <citation type="journal article" date="2019" name="Int. J. Syst. Evol. Microbiol.">
        <title>The Global Catalogue of Microorganisms (GCM) 10K type strain sequencing project: providing services to taxonomists for standard genome sequencing and annotation.</title>
        <authorList>
            <consortium name="The Broad Institute Genomics Platform"/>
            <consortium name="The Broad Institute Genome Sequencing Center for Infectious Disease"/>
            <person name="Wu L."/>
            <person name="Ma J."/>
        </authorList>
    </citation>
    <scope>NUCLEOTIDE SEQUENCE [LARGE SCALE GENOMIC DNA]</scope>
    <source>
        <strain evidence="6">CGMCC 1.15795</strain>
    </source>
</reference>
<evidence type="ECO:0000256" key="1">
    <source>
        <dbReference type="ARBA" id="ARBA00008834"/>
    </source>
</evidence>
<evidence type="ECO:0000256" key="3">
    <source>
        <dbReference type="ARBA" id="ARBA00023295"/>
    </source>
</evidence>
<evidence type="ECO:0000313" key="6">
    <source>
        <dbReference type="Proteomes" id="UP001597197"/>
    </source>
</evidence>
<dbReference type="PANTHER" id="PTHR31339">
    <property type="entry name" value="PECTIN LYASE-RELATED"/>
    <property type="match status" value="1"/>
</dbReference>
<dbReference type="InterPro" id="IPR011050">
    <property type="entry name" value="Pectin_lyase_fold/virulence"/>
</dbReference>
<accession>A0ABW4QQJ4</accession>
<protein>
    <submittedName>
        <fullName evidence="5">Glycoside hydrolase family 28 protein</fullName>
        <ecNumber evidence="5">3.2.1.-</ecNumber>
    </submittedName>
</protein>
<proteinExistence type="inferred from homology"/>
<keyword evidence="2 4" id="KW-0378">Hydrolase</keyword>
<comment type="caution">
    <text evidence="5">The sequence shown here is derived from an EMBL/GenBank/DDBJ whole genome shotgun (WGS) entry which is preliminary data.</text>
</comment>
<dbReference type="InterPro" id="IPR012334">
    <property type="entry name" value="Pectin_lyas_fold"/>
</dbReference>
<dbReference type="Proteomes" id="UP001597197">
    <property type="component" value="Unassembled WGS sequence"/>
</dbReference>
<dbReference type="InterPro" id="IPR051801">
    <property type="entry name" value="GH28_Enzymes"/>
</dbReference>
<dbReference type="Gene3D" id="2.160.20.10">
    <property type="entry name" value="Single-stranded right-handed beta-helix, Pectin lyase-like"/>
    <property type="match status" value="1"/>
</dbReference>